<protein>
    <submittedName>
        <fullName evidence="2">GIY-YIG nuclease family protein</fullName>
    </submittedName>
</protein>
<dbReference type="Gene3D" id="3.40.1440.10">
    <property type="entry name" value="GIY-YIG endonuclease"/>
    <property type="match status" value="1"/>
</dbReference>
<sequence>MPFRIDRNQEKINKNVFGIILYSNRNGALYIGITNNILRRIYEHKQKSSQKRFRAKYDVIKIVYI</sequence>
<dbReference type="InterPro" id="IPR000305">
    <property type="entry name" value="GIY-YIG_endonuc"/>
</dbReference>
<dbReference type="RefSeq" id="WP_347939368.1">
    <property type="nucleotide sequence ID" value="NZ_CP157197.1"/>
</dbReference>
<dbReference type="PROSITE" id="PS50164">
    <property type="entry name" value="GIY_YIG"/>
    <property type="match status" value="1"/>
</dbReference>
<evidence type="ECO:0000259" key="1">
    <source>
        <dbReference type="PROSITE" id="PS50164"/>
    </source>
</evidence>
<dbReference type="InterPro" id="IPR035901">
    <property type="entry name" value="GIY-YIG_endonuc_sf"/>
</dbReference>
<accession>A0AAU7C0G4</accession>
<gene>
    <name evidence="2" type="ORF">AAGW17_02590</name>
</gene>
<feature type="domain" description="GIY-YIG" evidence="1">
    <location>
        <begin position="15"/>
        <end position="65"/>
    </location>
</feature>
<dbReference type="SUPFAM" id="SSF82771">
    <property type="entry name" value="GIY-YIG endonuclease"/>
    <property type="match status" value="1"/>
</dbReference>
<name>A0AAU7C0G4_9RICK</name>
<dbReference type="AlphaFoldDB" id="A0AAU7C0G4"/>
<reference evidence="2" key="1">
    <citation type="submission" date="2024-05" db="EMBL/GenBank/DDBJ databases">
        <title>Characterization of a novel Rickettsia species. (Rickettsia oklahomia sp. nov.) from Amblyomma americanum ticks.</title>
        <authorList>
            <person name="Korla P.K."/>
            <person name="Karounos M."/>
            <person name="Wilson J.M."/>
            <person name="Little S.E."/>
            <person name="Qurollo B.A."/>
        </authorList>
    </citation>
    <scope>NUCLEOTIDE SEQUENCE</scope>
    <source>
        <strain evidence="2">Oklahoma-10</strain>
    </source>
</reference>
<dbReference type="EMBL" id="CP157197">
    <property type="protein sequence ID" value="XBG66743.1"/>
    <property type="molecule type" value="Genomic_DNA"/>
</dbReference>
<evidence type="ECO:0000313" key="2">
    <source>
        <dbReference type="EMBL" id="XBG66743.1"/>
    </source>
</evidence>
<proteinExistence type="predicted"/>
<organism evidence="2">
    <name type="scientific">Rickettsia oklahomensis</name>
    <dbReference type="NCBI Taxonomy" id="3141789"/>
    <lineage>
        <taxon>Bacteria</taxon>
        <taxon>Pseudomonadati</taxon>
        <taxon>Pseudomonadota</taxon>
        <taxon>Alphaproteobacteria</taxon>
        <taxon>Rickettsiales</taxon>
        <taxon>Rickettsiaceae</taxon>
        <taxon>Rickettsieae</taxon>
        <taxon>Rickettsia</taxon>
        <taxon>belli group</taxon>
    </lineage>
</organism>
<dbReference type="Pfam" id="PF01541">
    <property type="entry name" value="GIY-YIG"/>
    <property type="match status" value="1"/>
</dbReference>
<dbReference type="KEGG" id="rof:AAGW17_02590"/>